<comment type="catalytic activity">
    <reaction evidence="4">
        <text>3-deoxy-alpha-D-manno-oct-2-ulosonate + CTP = CMP-3-deoxy-beta-D-manno-octulosonate + diphosphate</text>
        <dbReference type="Rhea" id="RHEA:23448"/>
        <dbReference type="ChEBI" id="CHEBI:33019"/>
        <dbReference type="ChEBI" id="CHEBI:37563"/>
        <dbReference type="ChEBI" id="CHEBI:85986"/>
        <dbReference type="ChEBI" id="CHEBI:85987"/>
        <dbReference type="EC" id="2.7.7.38"/>
    </reaction>
</comment>
<comment type="subcellular location">
    <subcellularLocation>
        <location evidence="4">Cytoplasm</location>
    </subcellularLocation>
</comment>
<evidence type="ECO:0000256" key="3">
    <source>
        <dbReference type="ARBA" id="ARBA00022985"/>
    </source>
</evidence>
<keyword evidence="4" id="KW-0963">Cytoplasm</keyword>
<protein>
    <recommendedName>
        <fullName evidence="4">3-deoxy-manno-octulosonate cytidylyltransferase</fullName>
        <ecNumber evidence="4">2.7.7.38</ecNumber>
    </recommendedName>
    <alternativeName>
        <fullName evidence="4">CMP-2-keto-3-deoxyoctulosonic acid synthase</fullName>
        <shortName evidence="4">CKS</shortName>
        <shortName evidence="4">CMP-KDO synthase</shortName>
    </alternativeName>
</protein>
<dbReference type="InterPro" id="IPR003329">
    <property type="entry name" value="Cytidylyl_trans"/>
</dbReference>
<keyword evidence="6" id="KW-1185">Reference proteome</keyword>
<dbReference type="GO" id="GO:0033468">
    <property type="term" value="P:CMP-keto-3-deoxy-D-manno-octulosonic acid biosynthetic process"/>
    <property type="evidence" value="ECO:0007669"/>
    <property type="project" value="UniProtKB-UniRule"/>
</dbReference>
<dbReference type="InterPro" id="IPR029044">
    <property type="entry name" value="Nucleotide-diphossugar_trans"/>
</dbReference>
<dbReference type="RefSeq" id="WP_121990300.1">
    <property type="nucleotide sequence ID" value="NZ_OUNR01000018.1"/>
</dbReference>
<dbReference type="EMBL" id="OUNR01000018">
    <property type="protein sequence ID" value="SPP66089.1"/>
    <property type="molecule type" value="Genomic_DNA"/>
</dbReference>
<gene>
    <name evidence="4 5" type="primary">kdsB</name>
    <name evidence="5" type="ORF">NITLEN_50129</name>
</gene>
<dbReference type="Proteomes" id="UP000248168">
    <property type="component" value="Unassembled WGS sequence"/>
</dbReference>
<dbReference type="GO" id="GO:0009103">
    <property type="term" value="P:lipopolysaccharide biosynthetic process"/>
    <property type="evidence" value="ECO:0007669"/>
    <property type="project" value="UniProtKB-UniRule"/>
</dbReference>
<dbReference type="NCBIfam" id="NF003952">
    <property type="entry name" value="PRK05450.1-5"/>
    <property type="match status" value="1"/>
</dbReference>
<dbReference type="OrthoDB" id="9815559at2"/>
<keyword evidence="2 4" id="KW-0548">Nucleotidyltransferase</keyword>
<dbReference type="Pfam" id="PF02348">
    <property type="entry name" value="CTP_transf_3"/>
    <property type="match status" value="1"/>
</dbReference>
<comment type="similarity">
    <text evidence="4">Belongs to the KdsB family.</text>
</comment>
<evidence type="ECO:0000313" key="6">
    <source>
        <dbReference type="Proteomes" id="UP000248168"/>
    </source>
</evidence>
<proteinExistence type="inferred from homology"/>
<dbReference type="CDD" id="cd02517">
    <property type="entry name" value="CMP-KDO-Synthetase"/>
    <property type="match status" value="1"/>
</dbReference>
<dbReference type="GO" id="GO:0005829">
    <property type="term" value="C:cytosol"/>
    <property type="evidence" value="ECO:0007669"/>
    <property type="project" value="TreeGrafter"/>
</dbReference>
<accession>A0A330LAG8</accession>
<dbReference type="NCBIfam" id="TIGR00466">
    <property type="entry name" value="kdsB"/>
    <property type="match status" value="1"/>
</dbReference>
<evidence type="ECO:0000256" key="2">
    <source>
        <dbReference type="ARBA" id="ARBA00022695"/>
    </source>
</evidence>
<evidence type="ECO:0000313" key="5">
    <source>
        <dbReference type="EMBL" id="SPP66089.1"/>
    </source>
</evidence>
<dbReference type="PANTHER" id="PTHR42866:SF2">
    <property type="entry name" value="3-DEOXY-MANNO-OCTULOSONATE CYTIDYLYLTRANSFERASE, MITOCHONDRIAL"/>
    <property type="match status" value="1"/>
</dbReference>
<evidence type="ECO:0000256" key="4">
    <source>
        <dbReference type="HAMAP-Rule" id="MF_00057"/>
    </source>
</evidence>
<dbReference type="GO" id="GO:0008690">
    <property type="term" value="F:3-deoxy-manno-octulosonate cytidylyltransferase activity"/>
    <property type="evidence" value="ECO:0007669"/>
    <property type="project" value="UniProtKB-UniRule"/>
</dbReference>
<name>A0A330LAG8_9BACT</name>
<dbReference type="InParanoid" id="A0A330LAG8"/>
<sequence length="266" mass="29615">MAKTLSSVTLVIPARYGSSRFPGKPLVKLAGKPMIQHVYECARACRSVNDVLVATDDDRIKQAVEQFGGRVVMMGGEYRTGTDRVAAVARMFAGECFVDLQGDEIPLNAELLSDLIDPFLQSGAEMGTLKRKMDVTDDLHNPAIVKVATDANGHALYFSRAPIPLVRDDPSRRVVSGLHYIHLGVYIYTKETLLRFAGMKTGVLEDAEKLEQLRALENGIRVRVWETPYASLRIDAPEDVPEAEEKLRQYESLKQELNLKRTAPSR</sequence>
<dbReference type="EC" id="2.7.7.38" evidence="4"/>
<dbReference type="InterPro" id="IPR004528">
    <property type="entry name" value="KdsB"/>
</dbReference>
<dbReference type="SUPFAM" id="SSF53448">
    <property type="entry name" value="Nucleotide-diphospho-sugar transferases"/>
    <property type="match status" value="1"/>
</dbReference>
<dbReference type="UniPathway" id="UPA00358">
    <property type="reaction ID" value="UER00476"/>
</dbReference>
<evidence type="ECO:0000256" key="1">
    <source>
        <dbReference type="ARBA" id="ARBA00022679"/>
    </source>
</evidence>
<comment type="function">
    <text evidence="4">Activates KDO (a required 8-carbon sugar) for incorporation into bacterial lipopolysaccharide in Gram-negative bacteria.</text>
</comment>
<keyword evidence="1 4" id="KW-0808">Transferase</keyword>
<dbReference type="AlphaFoldDB" id="A0A330LAG8"/>
<reference evidence="6" key="1">
    <citation type="submission" date="2018-04" db="EMBL/GenBank/DDBJ databases">
        <authorList>
            <person name="Lucker S."/>
            <person name="Sakoula D."/>
        </authorList>
    </citation>
    <scope>NUCLEOTIDE SEQUENCE [LARGE SCALE GENOMIC DNA]</scope>
</reference>
<dbReference type="NCBIfam" id="NF003950">
    <property type="entry name" value="PRK05450.1-3"/>
    <property type="match status" value="1"/>
</dbReference>
<dbReference type="HAMAP" id="MF_00057">
    <property type="entry name" value="KdsB"/>
    <property type="match status" value="1"/>
</dbReference>
<keyword evidence="3 4" id="KW-0448">Lipopolysaccharide biosynthesis</keyword>
<organism evidence="5 6">
    <name type="scientific">Nitrospira lenta</name>
    <dbReference type="NCBI Taxonomy" id="1436998"/>
    <lineage>
        <taxon>Bacteria</taxon>
        <taxon>Pseudomonadati</taxon>
        <taxon>Nitrospirota</taxon>
        <taxon>Nitrospiria</taxon>
        <taxon>Nitrospirales</taxon>
        <taxon>Nitrospiraceae</taxon>
        <taxon>Nitrospira</taxon>
    </lineage>
</organism>
<dbReference type="PANTHER" id="PTHR42866">
    <property type="entry name" value="3-DEOXY-MANNO-OCTULOSONATE CYTIDYLYLTRANSFERASE"/>
    <property type="match status" value="1"/>
</dbReference>
<dbReference type="Gene3D" id="3.90.550.10">
    <property type="entry name" value="Spore Coat Polysaccharide Biosynthesis Protein SpsA, Chain A"/>
    <property type="match status" value="1"/>
</dbReference>
<dbReference type="FunCoup" id="A0A330LAG8">
    <property type="interactions" value="431"/>
</dbReference>
<comment type="pathway">
    <text evidence="4">Nucleotide-sugar biosynthesis; CMP-3-deoxy-D-manno-octulosonate biosynthesis; CMP-3-deoxy-D-manno-octulosonate from 3-deoxy-D-manno-octulosonate and CTP: step 1/1.</text>
</comment>